<feature type="compositionally biased region" description="Basic and acidic residues" evidence="1">
    <location>
        <begin position="522"/>
        <end position="537"/>
    </location>
</feature>
<feature type="region of interest" description="Disordered" evidence="1">
    <location>
        <begin position="1"/>
        <end position="31"/>
    </location>
</feature>
<feature type="compositionally biased region" description="Low complexity" evidence="1">
    <location>
        <begin position="147"/>
        <end position="164"/>
    </location>
</feature>
<dbReference type="GO" id="GO:0036064">
    <property type="term" value="C:ciliary basal body"/>
    <property type="evidence" value="ECO:0007669"/>
    <property type="project" value="TreeGrafter"/>
</dbReference>
<feature type="region of interest" description="Disordered" evidence="1">
    <location>
        <begin position="389"/>
        <end position="417"/>
    </location>
</feature>
<dbReference type="PANTHER" id="PTHR14917">
    <property type="entry name" value="SPERMATOGENESIS-ASSOCIATED PROTEIN 7"/>
    <property type="match status" value="1"/>
</dbReference>
<dbReference type="Pfam" id="PF15244">
    <property type="entry name" value="HSD3"/>
    <property type="match status" value="2"/>
</dbReference>
<feature type="compositionally biased region" description="Polar residues" evidence="1">
    <location>
        <begin position="451"/>
        <end position="463"/>
    </location>
</feature>
<dbReference type="PANTHER" id="PTHR14917:SF4">
    <property type="entry name" value="SPERMATOGENESIS-ASSOCIATED 7"/>
    <property type="match status" value="1"/>
</dbReference>
<feature type="compositionally biased region" description="Basic and acidic residues" evidence="1">
    <location>
        <begin position="249"/>
        <end position="286"/>
    </location>
</feature>
<feature type="region of interest" description="Disordered" evidence="1">
    <location>
        <begin position="147"/>
        <end position="298"/>
    </location>
</feature>
<dbReference type="InterPro" id="IPR029357">
    <property type="entry name" value="SPATA7"/>
</dbReference>
<feature type="region of interest" description="Disordered" evidence="1">
    <location>
        <begin position="446"/>
        <end position="611"/>
    </location>
</feature>
<organism evidence="2">
    <name type="scientific">Phallusia mammillata</name>
    <dbReference type="NCBI Taxonomy" id="59560"/>
    <lineage>
        <taxon>Eukaryota</taxon>
        <taxon>Metazoa</taxon>
        <taxon>Chordata</taxon>
        <taxon>Tunicata</taxon>
        <taxon>Ascidiacea</taxon>
        <taxon>Phlebobranchia</taxon>
        <taxon>Ascidiidae</taxon>
        <taxon>Phallusia</taxon>
    </lineage>
</organism>
<sequence length="611" mass="68551">MVNNMNRPNSRSSSRPTQMKGHMALNSSPFKPTINKLSSQYLIQDQMASHYYNLATIKSAIDSKPPKSSSMSIKKQDQLKRETLIRKTQASPYSETVSNGYASQRHQGSKTAERKQTRNLESKSYNYADFNKTPTDRTDFLSKSWVDDYGSSSSSRSGKSAVSSRKNKKTTESKSPKPGVMNVTYSGDYLDRHSQKFDNKNNSAFTPRTKKRKGKSFLSQSKHYAPPVVTPRKSKKAEERNGDNMTEDNIQKLESSHSSQRDEDHRRWIEEQTEHMQRLSLDEKRSKAPSRNSSRTWLHTSVLNKPSIRIQGVSEKSETMRRIEAEEEELKYIAFINEITNDILARGIYSDVILHQTMERHVQSNKHELDETKMRSMLVKLRRDLGMSEDVPSRSNMLNTTSSFEHSGTYTSQGMYKEDSRVSEITAQSTINDMEYTGNSTMLSSVGRKTFQPSPSVTSISSLHSDKVDNINPTSSTKHQYSTDISETLLPVPGSPSHPPSVSSADITVESRSVRQLSKSGISDEGHNVVSDPHSEVECAPSTSRSKQAKSHTDSNSSAESDYESVAALSMAIKPAENTKDLDKTLTQTSEIETAEKGDGGIYSDDFDDDF</sequence>
<dbReference type="AlphaFoldDB" id="A0A6F9DSW2"/>
<feature type="compositionally biased region" description="Polar residues" evidence="1">
    <location>
        <begin position="289"/>
        <end position="298"/>
    </location>
</feature>
<feature type="compositionally biased region" description="Polar residues" evidence="1">
    <location>
        <begin position="86"/>
        <end position="110"/>
    </location>
</feature>
<feature type="compositionally biased region" description="Basic and acidic residues" evidence="1">
    <location>
        <begin position="189"/>
        <end position="199"/>
    </location>
</feature>
<dbReference type="EMBL" id="LR790660">
    <property type="protein sequence ID" value="CAB3266522.1"/>
    <property type="molecule type" value="mRNA"/>
</dbReference>
<feature type="compositionally biased region" description="Polar residues" evidence="1">
    <location>
        <begin position="471"/>
        <end position="486"/>
    </location>
</feature>
<feature type="compositionally biased region" description="Basic and acidic residues" evidence="1">
    <location>
        <begin position="74"/>
        <end position="85"/>
    </location>
</feature>
<name>A0A6F9DSW2_9ASCI</name>
<reference evidence="2" key="1">
    <citation type="submission" date="2020-04" db="EMBL/GenBank/DDBJ databases">
        <authorList>
            <person name="Neveu A P."/>
        </authorList>
    </citation>
    <scope>NUCLEOTIDE SEQUENCE</scope>
    <source>
        <tissue evidence="2">Whole embryo</tissue>
    </source>
</reference>
<gene>
    <name evidence="2" type="primary">Spata7</name>
</gene>
<feature type="compositionally biased region" description="Polar residues" evidence="1">
    <location>
        <begin position="393"/>
        <end position="414"/>
    </location>
</feature>
<evidence type="ECO:0000313" key="2">
    <source>
        <dbReference type="EMBL" id="CAB3266522.1"/>
    </source>
</evidence>
<dbReference type="GO" id="GO:0005930">
    <property type="term" value="C:axoneme"/>
    <property type="evidence" value="ECO:0007669"/>
    <property type="project" value="TreeGrafter"/>
</dbReference>
<feature type="compositionally biased region" description="Basic and acidic residues" evidence="1">
    <location>
        <begin position="111"/>
        <end position="121"/>
    </location>
</feature>
<feature type="compositionally biased region" description="Low complexity" evidence="1">
    <location>
        <begin position="1"/>
        <end position="16"/>
    </location>
</feature>
<dbReference type="GO" id="GO:0000226">
    <property type="term" value="P:microtubule cytoskeleton organization"/>
    <property type="evidence" value="ECO:0007669"/>
    <property type="project" value="TreeGrafter"/>
</dbReference>
<evidence type="ECO:0000256" key="1">
    <source>
        <dbReference type="SAM" id="MobiDB-lite"/>
    </source>
</evidence>
<accession>A0A6F9DSW2</accession>
<protein>
    <submittedName>
        <fullName evidence="2">Spermatogenesis-associated protein 7-like</fullName>
    </submittedName>
</protein>
<feature type="region of interest" description="Disordered" evidence="1">
    <location>
        <begin position="61"/>
        <end position="133"/>
    </location>
</feature>
<proteinExistence type="evidence at transcript level"/>
<feature type="compositionally biased region" description="Polar residues" evidence="1">
    <location>
        <begin position="510"/>
        <end position="521"/>
    </location>
</feature>